<gene>
    <name evidence="5" type="ORF">ELQ94_04200</name>
</gene>
<proteinExistence type="predicted"/>
<dbReference type="RefSeq" id="WP_127047551.1">
    <property type="nucleotide sequence ID" value="NZ_RZGZ01000002.1"/>
</dbReference>
<accession>A0A433JR15</accession>
<dbReference type="OrthoDB" id="9813814at2"/>
<dbReference type="SUPFAM" id="SSF51419">
    <property type="entry name" value="PLP-binding barrel"/>
    <property type="match status" value="1"/>
</dbReference>
<name>A0A433JR15_9MICO</name>
<dbReference type="PANTHER" id="PTHR30511:SF0">
    <property type="entry name" value="ALANINE RACEMASE, CATABOLIC-RELATED"/>
    <property type="match status" value="1"/>
</dbReference>
<dbReference type="GO" id="GO:0005829">
    <property type="term" value="C:cytosol"/>
    <property type="evidence" value="ECO:0007669"/>
    <property type="project" value="TreeGrafter"/>
</dbReference>
<dbReference type="Gene3D" id="2.40.37.10">
    <property type="entry name" value="Lyase, Ornithine Decarboxylase, Chain A, domain 1"/>
    <property type="match status" value="1"/>
</dbReference>
<dbReference type="EMBL" id="RZGZ01000002">
    <property type="protein sequence ID" value="RUR00768.1"/>
    <property type="molecule type" value="Genomic_DNA"/>
</dbReference>
<evidence type="ECO:0000259" key="4">
    <source>
        <dbReference type="SMART" id="SM01005"/>
    </source>
</evidence>
<evidence type="ECO:0000256" key="2">
    <source>
        <dbReference type="ARBA" id="ARBA00022898"/>
    </source>
</evidence>
<evidence type="ECO:0000256" key="1">
    <source>
        <dbReference type="ARBA" id="ARBA00001933"/>
    </source>
</evidence>
<dbReference type="GO" id="GO:0030632">
    <property type="term" value="P:D-alanine biosynthetic process"/>
    <property type="evidence" value="ECO:0007669"/>
    <property type="project" value="TreeGrafter"/>
</dbReference>
<dbReference type="Proteomes" id="UP000274909">
    <property type="component" value="Unassembled WGS sequence"/>
</dbReference>
<organism evidence="5 6">
    <name type="scientific">Labedella endophytica</name>
    <dbReference type="NCBI Taxonomy" id="1523160"/>
    <lineage>
        <taxon>Bacteria</taxon>
        <taxon>Bacillati</taxon>
        <taxon>Actinomycetota</taxon>
        <taxon>Actinomycetes</taxon>
        <taxon>Micrococcales</taxon>
        <taxon>Microbacteriaceae</taxon>
        <taxon>Labedella</taxon>
    </lineage>
</organism>
<keyword evidence="6" id="KW-1185">Reference proteome</keyword>
<dbReference type="GO" id="GO:0009252">
    <property type="term" value="P:peptidoglycan biosynthetic process"/>
    <property type="evidence" value="ECO:0007669"/>
    <property type="project" value="TreeGrafter"/>
</dbReference>
<feature type="domain" description="Alanine racemase C-terminal" evidence="4">
    <location>
        <begin position="118"/>
        <end position="245"/>
    </location>
</feature>
<keyword evidence="2" id="KW-0663">Pyridoxal phosphate</keyword>
<dbReference type="InterPro" id="IPR029066">
    <property type="entry name" value="PLP-binding_barrel"/>
</dbReference>
<dbReference type="InterPro" id="IPR011079">
    <property type="entry name" value="Ala_racemase_C"/>
</dbReference>
<dbReference type="GO" id="GO:0030170">
    <property type="term" value="F:pyridoxal phosphate binding"/>
    <property type="evidence" value="ECO:0007669"/>
    <property type="project" value="TreeGrafter"/>
</dbReference>
<dbReference type="SMART" id="SM01005">
    <property type="entry name" value="Ala_racemase_C"/>
    <property type="match status" value="1"/>
</dbReference>
<evidence type="ECO:0000313" key="6">
    <source>
        <dbReference type="Proteomes" id="UP000274909"/>
    </source>
</evidence>
<protein>
    <recommendedName>
        <fullName evidence="4">Alanine racemase C-terminal domain-containing protein</fullName>
    </recommendedName>
</protein>
<dbReference type="SUPFAM" id="SSF50621">
    <property type="entry name" value="Alanine racemase C-terminal domain-like"/>
    <property type="match status" value="1"/>
</dbReference>
<reference evidence="5 6" key="1">
    <citation type="submission" date="2018-12" db="EMBL/GenBank/DDBJ databases">
        <authorList>
            <person name="Li F."/>
        </authorList>
    </citation>
    <scope>NUCLEOTIDE SEQUENCE [LARGE SCALE GENOMIC DNA]</scope>
    <source>
        <strain evidence="5 6">EGI 6500705</strain>
    </source>
</reference>
<keyword evidence="3" id="KW-0413">Isomerase</keyword>
<dbReference type="GO" id="GO:0008784">
    <property type="term" value="F:alanine racemase activity"/>
    <property type="evidence" value="ECO:0007669"/>
    <property type="project" value="TreeGrafter"/>
</dbReference>
<comment type="cofactor">
    <cofactor evidence="1">
        <name>pyridoxal 5'-phosphate</name>
        <dbReference type="ChEBI" id="CHEBI:597326"/>
    </cofactor>
</comment>
<dbReference type="PANTHER" id="PTHR30511">
    <property type="entry name" value="ALANINE RACEMASE"/>
    <property type="match status" value="1"/>
</dbReference>
<comment type="caution">
    <text evidence="5">The sequence shown here is derived from an EMBL/GenBank/DDBJ whole genome shotgun (WGS) entry which is preliminary data.</text>
</comment>
<evidence type="ECO:0000256" key="3">
    <source>
        <dbReference type="ARBA" id="ARBA00023235"/>
    </source>
</evidence>
<dbReference type="InterPro" id="IPR000821">
    <property type="entry name" value="Ala_racemase"/>
</dbReference>
<evidence type="ECO:0000313" key="5">
    <source>
        <dbReference type="EMBL" id="RUR00768.1"/>
    </source>
</evidence>
<dbReference type="AlphaFoldDB" id="A0A433JR15"/>
<dbReference type="InterPro" id="IPR009006">
    <property type="entry name" value="Ala_racemase/Decarboxylase_C"/>
</dbReference>
<sequence>MGPRRQLQVMVSALAENVERAIAGGPLLVDVTANAFGLGLARVADIARNTGASGLYVANADGALAAQATAPGLGIFVGRAHVGRQDELRAAGIRPVGQADAAVARDAVYGFGGRGLAVASLHSELLSTKSIRRGDGVSYGYTYRAARDERTALVALGYGDGVHRHAGNRSHVLVDGTSAPIVGRVAMNVFVVSLGDRAVRPGARVTVFGDPACGEPSLMDWSSALDVEPAAVMAGLGDRVERISS</sequence>
<dbReference type="Pfam" id="PF00842">
    <property type="entry name" value="Ala_racemase_C"/>
    <property type="match status" value="1"/>
</dbReference>